<evidence type="ECO:0000313" key="3">
    <source>
        <dbReference type="EMBL" id="CAG8698531.1"/>
    </source>
</evidence>
<name>A0A9N9N376_9GLOM</name>
<evidence type="ECO:0000313" key="4">
    <source>
        <dbReference type="Proteomes" id="UP000789405"/>
    </source>
</evidence>
<evidence type="ECO:0000256" key="1">
    <source>
        <dbReference type="SAM" id="Coils"/>
    </source>
</evidence>
<reference evidence="3" key="1">
    <citation type="submission" date="2021-06" db="EMBL/GenBank/DDBJ databases">
        <authorList>
            <person name="Kallberg Y."/>
            <person name="Tangrot J."/>
            <person name="Rosling A."/>
        </authorList>
    </citation>
    <scope>NUCLEOTIDE SEQUENCE</scope>
    <source>
        <strain evidence="3">MA453B</strain>
    </source>
</reference>
<keyword evidence="2" id="KW-0732">Signal</keyword>
<dbReference type="Proteomes" id="UP000789405">
    <property type="component" value="Unassembled WGS sequence"/>
</dbReference>
<feature type="chain" id="PRO_5040393641" evidence="2">
    <location>
        <begin position="24"/>
        <end position="232"/>
    </location>
</feature>
<evidence type="ECO:0000256" key="2">
    <source>
        <dbReference type="SAM" id="SignalP"/>
    </source>
</evidence>
<dbReference type="OrthoDB" id="2410255at2759"/>
<dbReference type="AlphaFoldDB" id="A0A9N9N376"/>
<proteinExistence type="predicted"/>
<feature type="signal peptide" evidence="2">
    <location>
        <begin position="1"/>
        <end position="23"/>
    </location>
</feature>
<keyword evidence="4" id="KW-1185">Reference proteome</keyword>
<protein>
    <submittedName>
        <fullName evidence="3">28149_t:CDS:1</fullName>
    </submittedName>
</protein>
<feature type="coiled-coil region" evidence="1">
    <location>
        <begin position="49"/>
        <end position="179"/>
    </location>
</feature>
<gene>
    <name evidence="3" type="ORF">DERYTH_LOCUS12834</name>
</gene>
<dbReference type="EMBL" id="CAJVPY010008624">
    <property type="protein sequence ID" value="CAG8698531.1"/>
    <property type="molecule type" value="Genomic_DNA"/>
</dbReference>
<comment type="caution">
    <text evidence="3">The sequence shown here is derived from an EMBL/GenBank/DDBJ whole genome shotgun (WGS) entry which is preliminary data.</text>
</comment>
<organism evidence="3 4">
    <name type="scientific">Dentiscutata erythropus</name>
    <dbReference type="NCBI Taxonomy" id="1348616"/>
    <lineage>
        <taxon>Eukaryota</taxon>
        <taxon>Fungi</taxon>
        <taxon>Fungi incertae sedis</taxon>
        <taxon>Mucoromycota</taxon>
        <taxon>Glomeromycotina</taxon>
        <taxon>Glomeromycetes</taxon>
        <taxon>Diversisporales</taxon>
        <taxon>Gigasporaceae</taxon>
        <taxon>Dentiscutata</taxon>
    </lineage>
</organism>
<accession>A0A9N9N376</accession>
<keyword evidence="1" id="KW-0175">Coiled coil</keyword>
<sequence>MDIIFIICSLLFIFALIFHYTSYSEENNATGYDDSILVIVFDESIIITLQRLVKNLDKLNQLNEQIYELKESIINVLQQLMKNLNEQIYELKENIINTFQRLMKNLNKEKQENEQIRILEQENKRLIQEIQRIKNEMNNNINAHQKQIYILEQENKRLIQEIQRIKNEMNNNINAHQKQIYQMEYARLQFKEVLQNERTRLRTNYQNRFNEYFQYYDDYFQNLTLQSTEEIR</sequence>